<dbReference type="InterPro" id="IPR013783">
    <property type="entry name" value="Ig-like_fold"/>
</dbReference>
<gene>
    <name evidence="1" type="primary">28</name>
    <name evidence="1" type="ORF">SEA_HOTOROBO_28</name>
</gene>
<proteinExistence type="predicted"/>
<dbReference type="Proteomes" id="UP000201248">
    <property type="component" value="Segment"/>
</dbReference>
<evidence type="ECO:0000313" key="2">
    <source>
        <dbReference type="Proteomes" id="UP000201248"/>
    </source>
</evidence>
<dbReference type="GeneID" id="29124630"/>
<accession>A0A142K887</accession>
<reference evidence="2" key="1">
    <citation type="submission" date="2016-06" db="EMBL/GenBank/DDBJ databases">
        <authorList>
            <person name="Kjaerup R.B."/>
            <person name="Dalgaard T.S."/>
            <person name="Juul-Madsen H.R."/>
        </authorList>
    </citation>
    <scope>NUCLEOTIDE SEQUENCE [LARGE SCALE GENOMIC DNA]</scope>
</reference>
<name>A0A142K887_9CAUD</name>
<dbReference type="Gene3D" id="2.60.40.10">
    <property type="entry name" value="Immunoglobulins"/>
    <property type="match status" value="2"/>
</dbReference>
<organism evidence="1 2">
    <name type="scientific">Gordonia phage Hotorobo</name>
    <dbReference type="NCBI Taxonomy" id="1821554"/>
    <lineage>
        <taxon>Viruses</taxon>
        <taxon>Duplodnaviria</taxon>
        <taxon>Heunggongvirae</taxon>
        <taxon>Uroviricota</taxon>
        <taxon>Caudoviricetes</taxon>
        <taxon>Montyvirus</taxon>
        <taxon>Montyvirus monty</taxon>
    </lineage>
</organism>
<dbReference type="KEGG" id="vg:29124630"/>
<dbReference type="RefSeq" id="YP_009300978.1">
    <property type="nucleotide sequence ID" value="NC_031229.1"/>
</dbReference>
<sequence length="843" mass="94114">MSRIIHRPNQAVDYGTVETNGSGNVLGDNNNNTRKQYYEDSGSILLYPTFDPTVIPPGREIIAVREGHRHEQGGSLIALHNGWVMGFLRISNQRLANSRGYKQDGYSTTARAVEGPAIYNSAFKPWAASDINKMTTDVGAATGEFGPNKKKLWCIATEAYIVLVLNDDVAVPTINYPANNATIATSSVDFKGNVTVTQEEQPVACVFQVSRSSSFDDDTVDTFVGGLVQTAGQTSNYDSIVGRDSYTNLGPGKWYIRVKGKDYRGVESAWGATTSFTITHAALPAPQMTNPADDAVRNTPYGYREANIPSTPPGERYVGIEWQFCQASDFTGTIVSWKNNKVGRYNAGVIGYFSDPDPEVQPGQNGDKVSTDDPDQYLKQGTWYARARCVDVWNQVGAWSTVIDFTVSHPPVVNEPWPSGGAGFDDDAFPVRWQFGDAWKGDTQSAYRVIVRDPSNTTVIHDTGKVESPFNNVKVVIPDNWKEQTLNLSIQLWDRDGVASPVWTGTFRHSTAPVITLPYPAPDEVVITGQPNLTWSAVYAPGQSQKSYHIAFIRRDTGVVEWKTTTHQLSTSNFWNAPSVVLKNVSAYQLALTITDTQDLYTTLLRNFSTDYVRPPMIYCSAYISNYEEDGYVQILWPATEVAPQFVEFRLYRRNVDIPGSEWEQIGTVTDPEVWEFHDWSSSGHYRYQYSITQVVMLYGALVESLPDEYGEILQIQSSHYWLIAPDNESLNTKLYHITDDKYVRKIEKSRHTIIGGGERFNFGKPIGIEGTLSGQIKGGSPVTVRQARERIERMQLEMKYCYLRDPFGNFTKIVIDDVSVGRIAGVGTSEFVDIEIPYIEVK</sequence>
<evidence type="ECO:0000313" key="1">
    <source>
        <dbReference type="EMBL" id="AMS02320.1"/>
    </source>
</evidence>
<dbReference type="OrthoDB" id="1188at10239"/>
<dbReference type="EMBL" id="KU963245">
    <property type="protein sequence ID" value="AMS02320.1"/>
    <property type="molecule type" value="Genomic_DNA"/>
</dbReference>
<protein>
    <submittedName>
        <fullName evidence="1">Minor tail protein</fullName>
    </submittedName>
</protein>